<feature type="compositionally biased region" description="Polar residues" evidence="2">
    <location>
        <begin position="3175"/>
        <end position="3195"/>
    </location>
</feature>
<feature type="region of interest" description="Disordered" evidence="2">
    <location>
        <begin position="3110"/>
        <end position="3132"/>
    </location>
</feature>
<evidence type="ECO:0000313" key="3">
    <source>
        <dbReference type="EMBL" id="KAG5451819.1"/>
    </source>
</evidence>
<feature type="region of interest" description="Disordered" evidence="2">
    <location>
        <begin position="1471"/>
        <end position="1501"/>
    </location>
</feature>
<feature type="compositionally biased region" description="Low complexity" evidence="2">
    <location>
        <begin position="2650"/>
        <end position="2659"/>
    </location>
</feature>
<feature type="region of interest" description="Disordered" evidence="2">
    <location>
        <begin position="461"/>
        <end position="488"/>
    </location>
</feature>
<evidence type="ECO:0000256" key="2">
    <source>
        <dbReference type="SAM" id="MobiDB-lite"/>
    </source>
</evidence>
<feature type="compositionally biased region" description="Polar residues" evidence="2">
    <location>
        <begin position="2935"/>
        <end position="2945"/>
    </location>
</feature>
<feature type="region of interest" description="Disordered" evidence="2">
    <location>
        <begin position="591"/>
        <end position="611"/>
    </location>
</feature>
<feature type="compositionally biased region" description="Polar residues" evidence="2">
    <location>
        <begin position="2741"/>
        <end position="2750"/>
    </location>
</feature>
<dbReference type="Proteomes" id="UP000286415">
    <property type="component" value="Unassembled WGS sequence"/>
</dbReference>
<feature type="region of interest" description="Disordered" evidence="2">
    <location>
        <begin position="1426"/>
        <end position="1447"/>
    </location>
</feature>
<feature type="compositionally biased region" description="Polar residues" evidence="2">
    <location>
        <begin position="595"/>
        <end position="611"/>
    </location>
</feature>
<feature type="compositionally biased region" description="Low complexity" evidence="2">
    <location>
        <begin position="2353"/>
        <end position="2364"/>
    </location>
</feature>
<dbReference type="InParanoid" id="A0A3R7D526"/>
<feature type="coiled-coil region" evidence="1">
    <location>
        <begin position="1284"/>
        <end position="1335"/>
    </location>
</feature>
<feature type="region of interest" description="Disordered" evidence="2">
    <location>
        <begin position="2351"/>
        <end position="2374"/>
    </location>
</feature>
<feature type="compositionally biased region" description="Polar residues" evidence="2">
    <location>
        <begin position="477"/>
        <end position="488"/>
    </location>
</feature>
<protein>
    <submittedName>
        <fullName evidence="3">Uncharacterized protein</fullName>
    </submittedName>
</protein>
<evidence type="ECO:0000313" key="4">
    <source>
        <dbReference type="Proteomes" id="UP000286415"/>
    </source>
</evidence>
<feature type="region of interest" description="Disordered" evidence="2">
    <location>
        <begin position="2935"/>
        <end position="2966"/>
    </location>
</feature>
<feature type="compositionally biased region" description="Polar residues" evidence="2">
    <location>
        <begin position="1438"/>
        <end position="1447"/>
    </location>
</feature>
<keyword evidence="4" id="KW-1185">Reference proteome</keyword>
<feature type="compositionally biased region" description="Basic and acidic residues" evidence="2">
    <location>
        <begin position="2703"/>
        <end position="2715"/>
    </location>
</feature>
<accession>A0A3R7D526</accession>
<reference evidence="3 4" key="2">
    <citation type="journal article" date="2021" name="Genomics">
        <title>High-quality reference genome for Clonorchis sinensis.</title>
        <authorList>
            <person name="Young N.D."/>
            <person name="Stroehlein A.J."/>
            <person name="Kinkar L."/>
            <person name="Wang T."/>
            <person name="Sohn W.M."/>
            <person name="Chang B.C.H."/>
            <person name="Kaur P."/>
            <person name="Weisz D."/>
            <person name="Dudchenko O."/>
            <person name="Aiden E.L."/>
            <person name="Korhonen P.K."/>
            <person name="Gasser R.B."/>
        </authorList>
    </citation>
    <scope>NUCLEOTIDE SEQUENCE [LARGE SCALE GENOMIC DNA]</scope>
    <source>
        <strain evidence="3">Cs-k2</strain>
    </source>
</reference>
<feature type="region of interest" description="Disordered" evidence="2">
    <location>
        <begin position="1152"/>
        <end position="1174"/>
    </location>
</feature>
<dbReference type="OrthoDB" id="6259091at2759"/>
<feature type="region of interest" description="Disordered" evidence="2">
    <location>
        <begin position="2836"/>
        <end position="2856"/>
    </location>
</feature>
<name>A0A3R7D526_CLOSI</name>
<feature type="compositionally biased region" description="Polar residues" evidence="2">
    <location>
        <begin position="908"/>
        <end position="923"/>
    </location>
</feature>
<keyword evidence="1" id="KW-0175">Coiled coil</keyword>
<feature type="region of interest" description="Disordered" evidence="2">
    <location>
        <begin position="3171"/>
        <end position="3201"/>
    </location>
</feature>
<feature type="region of interest" description="Disordered" evidence="2">
    <location>
        <begin position="2577"/>
        <end position="2601"/>
    </location>
</feature>
<feature type="compositionally biased region" description="Basic and acidic residues" evidence="2">
    <location>
        <begin position="732"/>
        <end position="742"/>
    </location>
</feature>
<feature type="region of interest" description="Disordered" evidence="2">
    <location>
        <begin position="2626"/>
        <end position="2685"/>
    </location>
</feature>
<feature type="compositionally biased region" description="Polar residues" evidence="2">
    <location>
        <begin position="2836"/>
        <end position="2845"/>
    </location>
</feature>
<feature type="compositionally biased region" description="Basic and acidic residues" evidence="2">
    <location>
        <begin position="2247"/>
        <end position="2259"/>
    </location>
</feature>
<feature type="compositionally biased region" description="Polar residues" evidence="2">
    <location>
        <begin position="2313"/>
        <end position="2323"/>
    </location>
</feature>
<feature type="compositionally biased region" description="Low complexity" evidence="2">
    <location>
        <begin position="1473"/>
        <end position="1486"/>
    </location>
</feature>
<feature type="region of interest" description="Disordered" evidence="2">
    <location>
        <begin position="3209"/>
        <end position="3228"/>
    </location>
</feature>
<feature type="compositionally biased region" description="Polar residues" evidence="2">
    <location>
        <begin position="2667"/>
        <end position="2685"/>
    </location>
</feature>
<reference evidence="3 4" key="1">
    <citation type="journal article" date="2018" name="Biotechnol. Adv.">
        <title>Improved genomic resources and new bioinformatic workflow for the carcinogenic parasite Clonorchis sinensis: Biotechnological implications.</title>
        <authorList>
            <person name="Wang D."/>
            <person name="Korhonen P.K."/>
            <person name="Gasser R.B."/>
            <person name="Young N.D."/>
        </authorList>
    </citation>
    <scope>NUCLEOTIDE SEQUENCE [LARGE SCALE GENOMIC DNA]</scope>
    <source>
        <strain evidence="3">Cs-k2</strain>
    </source>
</reference>
<feature type="compositionally biased region" description="Low complexity" evidence="2">
    <location>
        <begin position="3209"/>
        <end position="3227"/>
    </location>
</feature>
<dbReference type="EMBL" id="NIRI02000042">
    <property type="protein sequence ID" value="KAG5451819.1"/>
    <property type="molecule type" value="Genomic_DNA"/>
</dbReference>
<feature type="region of interest" description="Disordered" evidence="2">
    <location>
        <begin position="908"/>
        <end position="930"/>
    </location>
</feature>
<feature type="region of interest" description="Disordered" evidence="2">
    <location>
        <begin position="1188"/>
        <end position="1249"/>
    </location>
</feature>
<feature type="region of interest" description="Disordered" evidence="2">
    <location>
        <begin position="1599"/>
        <end position="1623"/>
    </location>
</feature>
<feature type="compositionally biased region" description="Polar residues" evidence="2">
    <location>
        <begin position="1605"/>
        <end position="1620"/>
    </location>
</feature>
<gene>
    <name evidence="3" type="ORF">CSKR_103926</name>
</gene>
<feature type="region of interest" description="Disordered" evidence="2">
    <location>
        <begin position="2213"/>
        <end position="2323"/>
    </location>
</feature>
<feature type="compositionally biased region" description="Basic and acidic residues" evidence="2">
    <location>
        <begin position="2268"/>
        <end position="2279"/>
    </location>
</feature>
<sequence length="3489" mass="386160">MDYRTNPCADDPNFADSFSDLTNSANVGQPEDDTDNVSIVNVSNFDERISISPEPIITYSPDGKQGWISIQQEITYEVPFVPEADSCGCSPLERTQLAYRFESEDSRPSVPIDSWRPMHASSEDKLYKVYTCSQPVNVNRPQVKGVQGGQNRLKQFRLHARSMERKCCCAHKGHENMSEKPNLTVDKLKRPCSARSADSVQDILTVDQEKEANVEQAAETGTYEVSQDHYLVQDKKTSGLEALSTARGNGEDQVDIAHKCINNIAPCPVEVLGNATDRESAAVQPSLLTDGILSATHSDSDAALRPLVSFPILCGQTGTHKPITNSPHSFTPTYPIQTEKELRETGTATQSKIPTIRITDSGECPGETPPMRNDVKEDRNTIVSSVPRNSGTEDPLLLGGVDNLVSGKGIRTTRHDTSKELITTQVDGHTIEVLDQSSVIASEQNRLQQIFSESVSPSSVIQSNLSSGSKEMPETRPNGQDGNILSESDFNPKVQDAVGFEVDLFQISDKKESTDIALWLDPPNQKELSKSNISFEPDAEISTITNSKVSPIKRQSQGLRTSKVLTSESSDTIDDVRKWLNYMVKGQFRLDRPESPSTLDAPSESLTENRTLSTTRMKASEMLGGRFSKEIPQVDDRENMEMVIESEQAAAHKEQLQVPELEPITDSTVSASVKLNINNQPAVTMKDITLGQQSITEGRQYEADLQQKQVTKMDLTDLITAKHVPIFSSTENRPKTEAEHTTTYEQIRPPRKQSELDDASKENSPMPAGCDEQAAPRATSQEALDLQQAPQRDVINPSTNDVAVDGSLSHISRTELNQLESHIQMTEVTNLSLPREPKADQQSTYHVQQNSTVSSHPDENLLRITRGLSKPHVAVLHEPSPAEKLHDTLRPMKRSALVEEQCRKYDSISTTEGATKQESNSLQPEHLGNHSREYEARQAKQISQKNIDVYSSSALESPNRIQVPHVISQQNKQLTQDTESCKLNSLHASQTQSSFKQAISQSTFDAIKVAKDLTGNISRLNTHERGPLEQVIGTAAQVPHKGANSQMEQKTEMIPRQRVSIASKIQEKPETEEGRETTCDRIWPTHAMLEQQQTAVTLTVSGFQPAVELDTPITPVKGINVDSSALHPTISLLEEANVTKYLALISTNQPEMTDQSLMPQRSNSTSLSTSETERISKPNVAALYEPTNAEKQLDTNSPSMMGKLDQEESTDSVGREKDTHNLNESVSIDTGKNKINPHPSQTSGCSDEKSGQSALIVERSSRSSVAKSLPLAPKILDAIQMSEREAKMNEAQDLQSQAKMLISRLLTPSNVAWDLDKLSREKEESSLTSDELNLRATVKEYSQKDVILQQIMQNSSVIPSEDDELSGLDISVLHEFVSVEKVQCTKNSAKMSAQVKVGHKKCYPPSVPETGRVRETRKEMSGIVGHARAKHDHHYDSKGNTAGQNQMKQTEQIPATFIDVDVSLDIRILSGASDSSDSDPTPRTTSQHTETLKPETKSVSTVLQSKDFIVSTAGFGETDEVPDRPVQTTLEMHRISAQEVEITGTSVTQSEPERTMPQDNPVYTKLASGISGSVPKPDTTEHDPVERLIETIRYSSGGVDLPTHSVDQSDLTTTQRSPTACTHGEKTEAVEEYDNNYHWVRPVDAFLQQTYGAGEPTGPELPPGMETDTSDWPETRTVLDRSLSSPSVIRLDEDTNVIGCLVLSPPNGLEMTNQPIPAGRRHSTMASFMRDDQLNIVQNISRIKDMPVYEQANGKMQSASKSLTKEGKLGQKEHPGLLSGTIDTPSPNRLEGMDMEWNKIHAHDHRELLSRDLSDRDTEKSFNEYRLKEDCGGKSEQNAPDFQHQPVIDKRPLISERSVDETQSSEVMTRETKEVEGSFMESTILVEQPLTHPVAVYCSPKPDSQVMECSSMSDKFDQQKMLTSIPQNGLEPQGAVQEETVVISTPEKVVKISLLHFSCTELNQWTSEDTSAPGKAVPISFSELIVTVRDQSEEVIETTEFPGGMSREEIEANEYIGQSLQENSMTLAHSITNLGVIPGITDEKAVVRQFVGGSPDRICSMKVLKSVQEEPGTNGEGVCYVKDATEVNKAKRSDIHIKKVTGKLSNKYDRFYADLSNQLPGKPVGENNAEEDEQIPRVPVEVHISLKQEMVSDAKSCDNIQAPKTTKPQTERIELKSKLRKRVLNVTQIHADTTNMGKVEEKHDRAVRTTLRMHLTSARESRKTGASKIQTESERTRQPDTTVSNRRLQDTGSRSERISKTIQPSTMSREEPRITEHSVNDSLGLPADSGANPDTKWKGAGPPVESSRKRTPPITTSKSTQKVTNGEYDQMNTITTKRTDTAAGPIHRADVQSSIRSGRSYSGRFNDPSDKIVKDPNAVHAEHSGRHSGPSPIPPRFDVPLQVVSTGAKSTDRVHVSKTTLQQMKNTESEAESTLLEQPRYPHLHTTKFGREAGELDRSSVLGISGAREKLKRYDWDHESRMKMGMKRYQEIVCPSCGEVIQRLINHDGPQQYPKRPEMTERIDEFQMLTSKVAGELPVKVPHDQKSPTSLLKKPDTSGIDILSENVLHPEFLPISKTSGKGLDEALSATPNYLPPREMKPVSECHPEEQTMMSEFTKVGLAQDEEQNRKVISPSHLDATSPEPTKSEVSKSTSSTTASIFNCVPRSRTTTNGLASSTPGARTQSGKFAHSMLSKLRKMGFKVSDKRSPHPEHGESLISSKEQSVFEGKTSPITPPSSISQAGKTQGRVSQSLATSAVTLEEKRSTNDMTDIKRGISSNSDELLKVFSRQPASGGIHQQSMTCESLKDSLSRSSLVPVFPENNPKAHQMSAGITPTEQELGNQGSDPGDFGSVSNTKPHDLSIPSSFGRVSLVHGAQDRAHENPSFTPSWSKQAKYTCNRKAYVDFAEEQKTTLNPLVDKVVSFSCVVERNNTQLSIPNKNSPTHSTKEQPFEHFPPKQFTNSVTSKDRYEPRLTELTQGGAEEPRPECTGTHIISHTEGLTEGKAVELHNIESQWCLFETQPRDLEADDVSRPFEYISSASEKPTERVIYRPQDAFTLSDNSHKDQEYTERASSMKIRHIVHQTPKEQKCAPSVSAPLFVPASMRVKRLASEESSDDQTYKSDGKVSPGYSSEMAIQKDVILANADYPSSCSDFSHDSVESRLQLCLEPEPGRSSHQVSGDSPLQNSEEPSSNPDPVDDFEVSTMSVAHSSWVSSESESSPPQLDSGTTCVSPFCGNLPVDSDNIKKHRRSLRMKLASDEMVQRPRSTTLYEGRAYDKTGRVLNAVECVGCGGVCTRGLRSPTKEQPKCEMHQRKLLDPKPQRTCLCKRSKPQEQITKTKAYTNKQRYIKTCAVCLNDMTVNAFQMPARNMQSPSPLVYRAQCLHDHDEIDTLASRCRNKGGQKADTVSQNCPCHHMYYNRTKRASHNMPQIEYLTDNFSPATRIPLCKHKKTKNGGRIEPLPPITKVHTILPSSTLPSQKHIFKKEA</sequence>
<comment type="caution">
    <text evidence="3">The sequence shown here is derived from an EMBL/GenBank/DDBJ whole genome shotgun (WGS) entry which is preliminary data.</text>
</comment>
<proteinExistence type="predicted"/>
<feature type="compositionally biased region" description="Low complexity" evidence="2">
    <location>
        <begin position="1161"/>
        <end position="1170"/>
    </location>
</feature>
<feature type="compositionally biased region" description="Basic and acidic residues" evidence="2">
    <location>
        <begin position="752"/>
        <end position="761"/>
    </location>
</feature>
<organism evidence="3 4">
    <name type="scientific">Clonorchis sinensis</name>
    <name type="common">Chinese liver fluke</name>
    <dbReference type="NCBI Taxonomy" id="79923"/>
    <lineage>
        <taxon>Eukaryota</taxon>
        <taxon>Metazoa</taxon>
        <taxon>Spiralia</taxon>
        <taxon>Lophotrochozoa</taxon>
        <taxon>Platyhelminthes</taxon>
        <taxon>Trematoda</taxon>
        <taxon>Digenea</taxon>
        <taxon>Opisthorchiida</taxon>
        <taxon>Opisthorchiata</taxon>
        <taxon>Opisthorchiidae</taxon>
        <taxon>Clonorchis</taxon>
    </lineage>
</organism>
<feature type="region of interest" description="Disordered" evidence="2">
    <location>
        <begin position="2702"/>
        <end position="2750"/>
    </location>
</feature>
<evidence type="ECO:0000256" key="1">
    <source>
        <dbReference type="SAM" id="Coils"/>
    </source>
</evidence>
<feature type="compositionally biased region" description="Low complexity" evidence="2">
    <location>
        <begin position="2730"/>
        <end position="2740"/>
    </location>
</feature>
<feature type="region of interest" description="Disordered" evidence="2">
    <location>
        <begin position="727"/>
        <end position="797"/>
    </location>
</feature>
<feature type="compositionally biased region" description="Basic and acidic residues" evidence="2">
    <location>
        <begin position="2946"/>
        <end position="2956"/>
    </location>
</feature>